<evidence type="ECO:0000256" key="2">
    <source>
        <dbReference type="SAM" id="Phobius"/>
    </source>
</evidence>
<keyword evidence="7" id="KW-1185">Reference proteome</keyword>
<organism evidence="5 6">
    <name type="scientific">Bradyrhizobium vignae</name>
    <dbReference type="NCBI Taxonomy" id="1549949"/>
    <lineage>
        <taxon>Bacteria</taxon>
        <taxon>Pseudomonadati</taxon>
        <taxon>Pseudomonadota</taxon>
        <taxon>Alphaproteobacteria</taxon>
        <taxon>Hyphomicrobiales</taxon>
        <taxon>Nitrobacteraceae</taxon>
        <taxon>Bradyrhizobium</taxon>
    </lineage>
</organism>
<keyword evidence="2" id="KW-1133">Transmembrane helix</keyword>
<keyword evidence="3" id="KW-0732">Signal</keyword>
<dbReference type="EMBL" id="JAGIKT010000081">
    <property type="protein sequence ID" value="MBP0115356.1"/>
    <property type="molecule type" value="Genomic_DNA"/>
</dbReference>
<dbReference type="SUPFAM" id="SSF52833">
    <property type="entry name" value="Thioredoxin-like"/>
    <property type="match status" value="1"/>
</dbReference>
<protein>
    <submittedName>
        <fullName evidence="4">SCO family protein</fullName>
    </submittedName>
</protein>
<dbReference type="Proteomes" id="UP000669317">
    <property type="component" value="Unassembled WGS sequence"/>
</dbReference>
<evidence type="ECO:0000256" key="3">
    <source>
        <dbReference type="SAM" id="SignalP"/>
    </source>
</evidence>
<evidence type="ECO:0000313" key="6">
    <source>
        <dbReference type="Proteomes" id="UP000246085"/>
    </source>
</evidence>
<feature type="chain" id="PRO_5015663341" evidence="3">
    <location>
        <begin position="20"/>
        <end position="256"/>
    </location>
</feature>
<dbReference type="KEGG" id="bvz:BRAD3257_6248"/>
<keyword evidence="2" id="KW-0812">Transmembrane</keyword>
<evidence type="ECO:0000313" key="7">
    <source>
        <dbReference type="Proteomes" id="UP000669317"/>
    </source>
</evidence>
<reference evidence="5 6" key="1">
    <citation type="submission" date="2018-03" db="EMBL/GenBank/DDBJ databases">
        <authorList>
            <person name="Gully D."/>
        </authorList>
    </citation>
    <scope>NUCLEOTIDE SEQUENCE [LARGE SCALE GENOMIC DNA]</scope>
    <source>
        <strain evidence="5">ORS3257</strain>
    </source>
</reference>
<dbReference type="EMBL" id="LS398110">
    <property type="protein sequence ID" value="SPP97149.1"/>
    <property type="molecule type" value="Genomic_DNA"/>
</dbReference>
<dbReference type="Pfam" id="PF02630">
    <property type="entry name" value="SCO1-SenC"/>
    <property type="match status" value="1"/>
</dbReference>
<dbReference type="InterPro" id="IPR036249">
    <property type="entry name" value="Thioredoxin-like_sf"/>
</dbReference>
<dbReference type="Gene3D" id="3.40.30.10">
    <property type="entry name" value="Glutaredoxin"/>
    <property type="match status" value="1"/>
</dbReference>
<keyword evidence="2" id="KW-0472">Membrane</keyword>
<reference evidence="4 7" key="2">
    <citation type="submission" date="2021-03" db="EMBL/GenBank/DDBJ databases">
        <title>Genome Sequence of Bradyrhizobium vignae strain ISRA400.</title>
        <authorList>
            <person name="Tisa L.S."/>
            <person name="Svistoonoff S."/>
            <person name="Hocher V."/>
            <person name="Fall S."/>
            <person name="Zaiya A."/>
            <person name="Naing D."/>
            <person name="Niang N."/>
            <person name="Diouf A."/>
            <person name="Dasylva M.C."/>
            <person name="Toure O."/>
            <person name="Gueye M."/>
            <person name="Gully D."/>
            <person name="Tisseyre P."/>
            <person name="Simpson S."/>
            <person name="Morris K."/>
            <person name="Thomas W.K."/>
        </authorList>
    </citation>
    <scope>NUCLEOTIDE SEQUENCE [LARGE SCALE GENOMIC DNA]</scope>
    <source>
        <strain evidence="4 7">ISRA400</strain>
    </source>
</reference>
<evidence type="ECO:0000313" key="4">
    <source>
        <dbReference type="EMBL" id="MBP0115356.1"/>
    </source>
</evidence>
<dbReference type="AlphaFoldDB" id="A0A2U3Q764"/>
<feature type="transmembrane region" description="Helical" evidence="2">
    <location>
        <begin position="226"/>
        <end position="247"/>
    </location>
</feature>
<proteinExistence type="inferred from homology"/>
<dbReference type="Proteomes" id="UP000246085">
    <property type="component" value="Chromosome BRAD3257"/>
</dbReference>
<name>A0A2U3Q764_9BRAD</name>
<comment type="similarity">
    <text evidence="1">Belongs to the SCO1/2 family.</text>
</comment>
<dbReference type="RefSeq" id="WP_122404595.1">
    <property type="nucleotide sequence ID" value="NZ_JAGIKT010000081.1"/>
</dbReference>
<feature type="signal peptide" evidence="3">
    <location>
        <begin position="1"/>
        <end position="19"/>
    </location>
</feature>
<evidence type="ECO:0000313" key="5">
    <source>
        <dbReference type="EMBL" id="SPP97149.1"/>
    </source>
</evidence>
<accession>A0A2U3Q764</accession>
<gene>
    <name evidence="5" type="ORF">BRAD3257_6248</name>
    <name evidence="4" type="ORF">JWS04_30690</name>
</gene>
<sequence>MKLLALVFLLTTWSSAALAGLTEQQLGELALAPAPRAQVPMELGFKDIEGNSRSIGEAVGGRPALLLPVDFACSQICGPALTIVTGALQETGLTAGRDYSLVVFGIDPRDDAIAARRFIAGQVSGPGVSVLIGNEAAIGQLTRSIGYHFQTDGQNDAIAHPAAFVTLTRDGHVSRAFSSLGLQPFDLRLGLLEAGRGTIGGLAGRIALLCYGFDAVHGVYSAQVGFALKLGCAVTLVFLVAAIAMMCRRSGSGVAP</sequence>
<evidence type="ECO:0000256" key="1">
    <source>
        <dbReference type="ARBA" id="ARBA00010996"/>
    </source>
</evidence>
<dbReference type="InterPro" id="IPR003782">
    <property type="entry name" value="SCO1/SenC"/>
</dbReference>